<keyword evidence="2" id="KW-1185">Reference proteome</keyword>
<dbReference type="InterPro" id="IPR014449">
    <property type="entry name" value="UCP007050_HI0931"/>
</dbReference>
<evidence type="ECO:0000313" key="1">
    <source>
        <dbReference type="EMBL" id="MDI9865766.1"/>
    </source>
</evidence>
<dbReference type="Proteomes" id="UP001236569">
    <property type="component" value="Unassembled WGS sequence"/>
</dbReference>
<organism evidence="1 2">
    <name type="scientific">Flectobacillus longus</name>
    <dbReference type="NCBI Taxonomy" id="2984207"/>
    <lineage>
        <taxon>Bacteria</taxon>
        <taxon>Pseudomonadati</taxon>
        <taxon>Bacteroidota</taxon>
        <taxon>Cytophagia</taxon>
        <taxon>Cytophagales</taxon>
        <taxon>Flectobacillaceae</taxon>
        <taxon>Flectobacillus</taxon>
    </lineage>
</organism>
<proteinExistence type="predicted"/>
<sequence length="96" mass="11400">MERFSLDRIQRKNGYWLGSQHQRGTDKHKPSTLKILWAEDESKAFLSINNYYHAMFDFRDKAGYCRNGFPEANNSWTKIKERTLTDRLIDNLSKAQ</sequence>
<protein>
    <submittedName>
        <fullName evidence="1">DUF2251 domain-containing protein</fullName>
    </submittedName>
</protein>
<accession>A0ABT6YRG5</accession>
<dbReference type="EMBL" id="JASHID010000011">
    <property type="protein sequence ID" value="MDI9865766.1"/>
    <property type="molecule type" value="Genomic_DNA"/>
</dbReference>
<gene>
    <name evidence="1" type="ORF">QM480_15585</name>
</gene>
<name>A0ABT6YRG5_9BACT</name>
<dbReference type="Pfam" id="PF10008">
    <property type="entry name" value="DUF2251"/>
    <property type="match status" value="1"/>
</dbReference>
<comment type="caution">
    <text evidence="1">The sequence shown here is derived from an EMBL/GenBank/DDBJ whole genome shotgun (WGS) entry which is preliminary data.</text>
</comment>
<evidence type="ECO:0000313" key="2">
    <source>
        <dbReference type="Proteomes" id="UP001236569"/>
    </source>
</evidence>
<reference evidence="1 2" key="1">
    <citation type="submission" date="2023-05" db="EMBL/GenBank/DDBJ databases">
        <title>Novel species of genus Flectobacillus isolated from stream in China.</title>
        <authorList>
            <person name="Lu H."/>
        </authorList>
    </citation>
    <scope>NUCLEOTIDE SEQUENCE [LARGE SCALE GENOMIC DNA]</scope>
    <source>
        <strain evidence="1 2">DC10W</strain>
    </source>
</reference>
<dbReference type="RefSeq" id="WP_283370716.1">
    <property type="nucleotide sequence ID" value="NZ_JASHID010000011.1"/>
</dbReference>